<evidence type="ECO:0000313" key="2">
    <source>
        <dbReference type="EMBL" id="QCT21433.1"/>
    </source>
</evidence>
<protein>
    <submittedName>
        <fullName evidence="2">GNAT family N-acetyltransferase</fullName>
    </submittedName>
</protein>
<dbReference type="KEGG" id="izh:FEM41_18150"/>
<dbReference type="RefSeq" id="WP_138097589.1">
    <property type="nucleotide sequence ID" value="NZ_CP040428.1"/>
</dbReference>
<keyword evidence="3" id="KW-1185">Reference proteome</keyword>
<dbReference type="Proteomes" id="UP000302163">
    <property type="component" value="Chromosome"/>
</dbReference>
<gene>
    <name evidence="2" type="ORF">FEM41_18150</name>
</gene>
<sequence>MNYQTERLILRPWDDDDAPAFARLNADPQVMRYFPAPLSREQSDAMLCTLRERMTSNGFGMWAVEERRSGDFIGMVGLNRPVIAMPFGEVVEIGWRLVRAYQGRGYAYEAAHRALDIGFHDYGLTEIVAFTALANLDSQRLMARLGMARDIAFDHPSLPEGDWLRRHILYRLRR</sequence>
<reference evidence="2 3" key="1">
    <citation type="submission" date="2019-05" db="EMBL/GenBank/DDBJ databases">
        <title>Complete genome sequence of Izhakiella calystegiae KSNA2, an endophyte isolated from beach morning glory (Calystegia soldanella).</title>
        <authorList>
            <person name="Jiang L."/>
            <person name="Jeong J.C."/>
            <person name="Kim C.Y."/>
            <person name="Kim D.H."/>
            <person name="Kim S.W."/>
            <person name="Lee j."/>
        </authorList>
    </citation>
    <scope>NUCLEOTIDE SEQUENCE [LARGE SCALE GENOMIC DNA]</scope>
    <source>
        <strain evidence="2 3">KSNA2</strain>
    </source>
</reference>
<dbReference type="OrthoDB" id="9801656at2"/>
<keyword evidence="2" id="KW-0808">Transferase</keyword>
<accession>A0A4P8YMM2</accession>
<dbReference type="SUPFAM" id="SSF55729">
    <property type="entry name" value="Acyl-CoA N-acyltransferases (Nat)"/>
    <property type="match status" value="1"/>
</dbReference>
<dbReference type="Pfam" id="PF13302">
    <property type="entry name" value="Acetyltransf_3"/>
    <property type="match status" value="1"/>
</dbReference>
<dbReference type="InterPro" id="IPR016181">
    <property type="entry name" value="Acyl_CoA_acyltransferase"/>
</dbReference>
<feature type="domain" description="N-acetyltransferase" evidence="1">
    <location>
        <begin position="8"/>
        <end position="174"/>
    </location>
</feature>
<dbReference type="PANTHER" id="PTHR43792:SF1">
    <property type="entry name" value="N-ACETYLTRANSFERASE DOMAIN-CONTAINING PROTEIN"/>
    <property type="match status" value="1"/>
</dbReference>
<evidence type="ECO:0000259" key="1">
    <source>
        <dbReference type="PROSITE" id="PS51186"/>
    </source>
</evidence>
<dbReference type="InterPro" id="IPR000182">
    <property type="entry name" value="GNAT_dom"/>
</dbReference>
<dbReference type="PROSITE" id="PS51186">
    <property type="entry name" value="GNAT"/>
    <property type="match status" value="1"/>
</dbReference>
<dbReference type="GO" id="GO:0016747">
    <property type="term" value="F:acyltransferase activity, transferring groups other than amino-acyl groups"/>
    <property type="evidence" value="ECO:0007669"/>
    <property type="project" value="InterPro"/>
</dbReference>
<proteinExistence type="predicted"/>
<name>A0A4P8YMM2_9ENTR</name>
<dbReference type="Gene3D" id="3.40.630.30">
    <property type="match status" value="1"/>
</dbReference>
<organism evidence="2 3">
    <name type="scientific">Jejubacter calystegiae</name>
    <dbReference type="NCBI Taxonomy" id="2579935"/>
    <lineage>
        <taxon>Bacteria</taxon>
        <taxon>Pseudomonadati</taxon>
        <taxon>Pseudomonadota</taxon>
        <taxon>Gammaproteobacteria</taxon>
        <taxon>Enterobacterales</taxon>
        <taxon>Enterobacteriaceae</taxon>
        <taxon>Jejubacter</taxon>
    </lineage>
</organism>
<dbReference type="EMBL" id="CP040428">
    <property type="protein sequence ID" value="QCT21433.1"/>
    <property type="molecule type" value="Genomic_DNA"/>
</dbReference>
<dbReference type="AlphaFoldDB" id="A0A4P8YMM2"/>
<dbReference type="PANTHER" id="PTHR43792">
    <property type="entry name" value="GNAT FAMILY, PUTATIVE (AFU_ORTHOLOGUE AFUA_3G00765)-RELATED-RELATED"/>
    <property type="match status" value="1"/>
</dbReference>
<evidence type="ECO:0000313" key="3">
    <source>
        <dbReference type="Proteomes" id="UP000302163"/>
    </source>
</evidence>
<dbReference type="InterPro" id="IPR051531">
    <property type="entry name" value="N-acetyltransferase"/>
</dbReference>